<evidence type="ECO:0000313" key="3">
    <source>
        <dbReference type="Proteomes" id="UP000233766"/>
    </source>
</evidence>
<dbReference type="OrthoDB" id="4527232at2"/>
<dbReference type="Proteomes" id="UP000233766">
    <property type="component" value="Unassembled WGS sequence"/>
</dbReference>
<feature type="transmembrane region" description="Helical" evidence="1">
    <location>
        <begin position="394"/>
        <end position="412"/>
    </location>
</feature>
<name>A0A2N3VBS5_9NOCA</name>
<keyword evidence="3" id="KW-1185">Reference proteome</keyword>
<dbReference type="EMBL" id="PJMW01000002">
    <property type="protein sequence ID" value="PKV79093.1"/>
    <property type="molecule type" value="Genomic_DNA"/>
</dbReference>
<keyword evidence="1" id="KW-0472">Membrane</keyword>
<evidence type="ECO:0000313" key="2">
    <source>
        <dbReference type="EMBL" id="PKV79093.1"/>
    </source>
</evidence>
<organism evidence="2 3">
    <name type="scientific">Nocardia fluminea</name>
    <dbReference type="NCBI Taxonomy" id="134984"/>
    <lineage>
        <taxon>Bacteria</taxon>
        <taxon>Bacillati</taxon>
        <taxon>Actinomycetota</taxon>
        <taxon>Actinomycetes</taxon>
        <taxon>Mycobacteriales</taxon>
        <taxon>Nocardiaceae</taxon>
        <taxon>Nocardia</taxon>
    </lineage>
</organism>
<feature type="transmembrane region" description="Helical" evidence="1">
    <location>
        <begin position="329"/>
        <end position="347"/>
    </location>
</feature>
<proteinExistence type="predicted"/>
<sequence>MPKVGDGVDAVTAFAGAAVAGMALFVPFTSRTSITVDTPYQVASMANSVPRATTLGLIVAVVVAVLIRPANRPGLVWLIAAGGAAILGINYFVGHAMTSAEVLTTQNYVNALVGGVIFGVLCLCSLQLRWAGLGFALGSVTVFVYGEVIALVTSNMLSTTDRAVHSPSALIIVAVVLLALNTVRYRRSIRSPIVPPLVADVPIVPIVSVTVLALSVLLATERLQRAVDGQRGNAWHIALAVGLTIVAAFVAALLLPGRDGTGVLLAVSLAAAADSLIDAEQMGWYLVLVLVAGTMGILTGRRWATPWAVLFGAAALGAFATIAERLPWSFAWTAGTVALAGVAGYAFGSIRISYWPSAVLGLGALYLPSILWAIPTRLRNWETGPHPMAEATAGRAALAITIGAAASLLLLYRIRPGTPAPTVKP</sequence>
<dbReference type="RefSeq" id="WP_143875994.1">
    <property type="nucleotide sequence ID" value="NZ_PJMW01000002.1"/>
</dbReference>
<keyword evidence="1" id="KW-0812">Transmembrane</keyword>
<feature type="transmembrane region" description="Helical" evidence="1">
    <location>
        <begin position="108"/>
        <end position="126"/>
    </location>
</feature>
<feature type="transmembrane region" description="Helical" evidence="1">
    <location>
        <begin position="164"/>
        <end position="185"/>
    </location>
</feature>
<feature type="transmembrane region" description="Helical" evidence="1">
    <location>
        <begin position="48"/>
        <end position="67"/>
    </location>
</feature>
<feature type="transmembrane region" description="Helical" evidence="1">
    <location>
        <begin position="354"/>
        <end position="374"/>
    </location>
</feature>
<comment type="caution">
    <text evidence="2">The sequence shown here is derived from an EMBL/GenBank/DDBJ whole genome shotgun (WGS) entry which is preliminary data.</text>
</comment>
<keyword evidence="1" id="KW-1133">Transmembrane helix</keyword>
<feature type="transmembrane region" description="Helical" evidence="1">
    <location>
        <begin position="283"/>
        <end position="300"/>
    </location>
</feature>
<dbReference type="AlphaFoldDB" id="A0A2N3VBS5"/>
<reference evidence="2 3" key="1">
    <citation type="submission" date="2017-12" db="EMBL/GenBank/DDBJ databases">
        <title>Sequencing the genomes of 1000 Actinobacteria strains.</title>
        <authorList>
            <person name="Klenk H.-P."/>
        </authorList>
    </citation>
    <scope>NUCLEOTIDE SEQUENCE [LARGE SCALE GENOMIC DNA]</scope>
    <source>
        <strain evidence="2 3">DSM 44489</strain>
    </source>
</reference>
<feature type="transmembrane region" description="Helical" evidence="1">
    <location>
        <begin position="307"/>
        <end position="323"/>
    </location>
</feature>
<feature type="transmembrane region" description="Helical" evidence="1">
    <location>
        <begin position="197"/>
        <end position="219"/>
    </location>
</feature>
<feature type="transmembrane region" description="Helical" evidence="1">
    <location>
        <begin position="7"/>
        <end position="28"/>
    </location>
</feature>
<feature type="transmembrane region" description="Helical" evidence="1">
    <location>
        <begin position="74"/>
        <end position="93"/>
    </location>
</feature>
<evidence type="ECO:0000256" key="1">
    <source>
        <dbReference type="SAM" id="Phobius"/>
    </source>
</evidence>
<feature type="transmembrane region" description="Helical" evidence="1">
    <location>
        <begin position="133"/>
        <end position="152"/>
    </location>
</feature>
<accession>A0A2N3VBS5</accession>
<feature type="transmembrane region" description="Helical" evidence="1">
    <location>
        <begin position="234"/>
        <end position="255"/>
    </location>
</feature>
<protein>
    <submittedName>
        <fullName evidence="2">Uncharacterized protein</fullName>
    </submittedName>
</protein>
<gene>
    <name evidence="2" type="ORF">ATK86_3479</name>
</gene>